<accession>A0A1F6MRP2</accession>
<comment type="caution">
    <text evidence="2">The sequence shown here is derived from an EMBL/GenBank/DDBJ whole genome shotgun (WGS) entry which is preliminary data.</text>
</comment>
<name>A0A1F6MRP2_9BACT</name>
<evidence type="ECO:0000313" key="3">
    <source>
        <dbReference type="Proteomes" id="UP000178347"/>
    </source>
</evidence>
<sequence length="105" mass="12109">MSDWRGEHVGDALLRQPLRMRVFPAFSPATLAETQTARWWIDGGDPRSSDACVPRPAWPSDRWAESLGFPNPDPVSDRRLGAISPEQGHQTREPIWNWYHKIYQQ</sequence>
<dbReference type="EMBL" id="MFQN01000028">
    <property type="protein sequence ID" value="OGH74093.1"/>
    <property type="molecule type" value="Genomic_DNA"/>
</dbReference>
<organism evidence="2 3">
    <name type="scientific">Candidatus Magasanikbacteria bacterium RIFCSPLOWO2_12_FULL_43_12</name>
    <dbReference type="NCBI Taxonomy" id="1798692"/>
    <lineage>
        <taxon>Bacteria</taxon>
        <taxon>Candidatus Magasanikiibacteriota</taxon>
    </lineage>
</organism>
<dbReference type="AlphaFoldDB" id="A0A1F6MRP2"/>
<protein>
    <submittedName>
        <fullName evidence="2">Uncharacterized protein</fullName>
    </submittedName>
</protein>
<evidence type="ECO:0000313" key="2">
    <source>
        <dbReference type="EMBL" id="OGH74093.1"/>
    </source>
</evidence>
<proteinExistence type="predicted"/>
<dbReference type="Proteomes" id="UP000178347">
    <property type="component" value="Unassembled WGS sequence"/>
</dbReference>
<evidence type="ECO:0000256" key="1">
    <source>
        <dbReference type="SAM" id="MobiDB-lite"/>
    </source>
</evidence>
<reference evidence="2 3" key="1">
    <citation type="journal article" date="2016" name="Nat. Commun.">
        <title>Thousands of microbial genomes shed light on interconnected biogeochemical processes in an aquifer system.</title>
        <authorList>
            <person name="Anantharaman K."/>
            <person name="Brown C.T."/>
            <person name="Hug L.A."/>
            <person name="Sharon I."/>
            <person name="Castelle C.J."/>
            <person name="Probst A.J."/>
            <person name="Thomas B.C."/>
            <person name="Singh A."/>
            <person name="Wilkins M.J."/>
            <person name="Karaoz U."/>
            <person name="Brodie E.L."/>
            <person name="Williams K.H."/>
            <person name="Hubbard S.S."/>
            <person name="Banfield J.F."/>
        </authorList>
    </citation>
    <scope>NUCLEOTIDE SEQUENCE [LARGE SCALE GENOMIC DNA]</scope>
</reference>
<feature type="region of interest" description="Disordered" evidence="1">
    <location>
        <begin position="63"/>
        <end position="87"/>
    </location>
</feature>
<gene>
    <name evidence="2" type="ORF">A3G00_04955</name>
</gene>